<evidence type="ECO:0000256" key="3">
    <source>
        <dbReference type="ARBA" id="ARBA00004798"/>
    </source>
</evidence>
<feature type="binding site" evidence="9 12">
    <location>
        <position position="189"/>
    </location>
    <ligand>
        <name>substrate</name>
    </ligand>
</feature>
<keyword evidence="7 9" id="KW-0464">Manganese</keyword>
<evidence type="ECO:0000259" key="14">
    <source>
        <dbReference type="Pfam" id="PF01676"/>
    </source>
</evidence>
<dbReference type="GO" id="GO:0005829">
    <property type="term" value="C:cytosol"/>
    <property type="evidence" value="ECO:0007669"/>
    <property type="project" value="TreeGrafter"/>
</dbReference>
<dbReference type="SUPFAM" id="SSF64158">
    <property type="entry name" value="2,3-Bisphosphoglycerate-independent phosphoglycerate mutase, substrate-binding domain"/>
    <property type="match status" value="1"/>
</dbReference>
<keyword evidence="17" id="KW-1185">Reference proteome</keyword>
<feature type="binding site" evidence="9 12">
    <location>
        <position position="344"/>
    </location>
    <ligand>
        <name>substrate</name>
    </ligand>
</feature>
<dbReference type="Proteomes" id="UP000622317">
    <property type="component" value="Unassembled WGS sequence"/>
</dbReference>
<evidence type="ECO:0000256" key="6">
    <source>
        <dbReference type="ARBA" id="ARBA00023152"/>
    </source>
</evidence>
<keyword evidence="5 9" id="KW-0479">Metal-binding</keyword>
<evidence type="ECO:0000256" key="1">
    <source>
        <dbReference type="ARBA" id="ARBA00000370"/>
    </source>
</evidence>
<proteinExistence type="inferred from homology"/>
<feature type="binding site" evidence="9 12">
    <location>
        <begin position="157"/>
        <end position="158"/>
    </location>
    <ligand>
        <name>substrate</name>
    </ligand>
</feature>
<dbReference type="InterPro" id="IPR017850">
    <property type="entry name" value="Alkaline_phosphatase_core_sf"/>
</dbReference>
<evidence type="ECO:0000256" key="11">
    <source>
        <dbReference type="PIRSR" id="PIRSR001492-1"/>
    </source>
</evidence>
<feature type="binding site" evidence="9 13">
    <location>
        <position position="14"/>
    </location>
    <ligand>
        <name>Mn(2+)</name>
        <dbReference type="ChEBI" id="CHEBI:29035"/>
        <label>2</label>
    </ligand>
</feature>
<dbReference type="GO" id="GO:0006096">
    <property type="term" value="P:glycolytic process"/>
    <property type="evidence" value="ECO:0007669"/>
    <property type="project" value="UniProtKB-UniRule"/>
</dbReference>
<feature type="domain" description="BPG-independent PGAM N-terminal" evidence="15">
    <location>
        <begin position="87"/>
        <end position="306"/>
    </location>
</feature>
<comment type="cofactor">
    <cofactor evidence="9">
        <name>Mn(2+)</name>
        <dbReference type="ChEBI" id="CHEBI:29035"/>
    </cofactor>
    <text evidence="9">Binds 2 manganese ions per subunit.</text>
</comment>
<dbReference type="AlphaFoldDB" id="A0A927F6R9"/>
<evidence type="ECO:0000256" key="13">
    <source>
        <dbReference type="PIRSR" id="PIRSR001492-3"/>
    </source>
</evidence>
<comment type="function">
    <text evidence="2 9">Catalyzes the interconversion of 2-phosphoglycerate and 3-phosphoglycerate.</text>
</comment>
<dbReference type="SUPFAM" id="SSF53649">
    <property type="entry name" value="Alkaline phosphatase-like"/>
    <property type="match status" value="1"/>
</dbReference>
<dbReference type="CDD" id="cd16010">
    <property type="entry name" value="iPGM"/>
    <property type="match status" value="1"/>
</dbReference>
<dbReference type="PANTHER" id="PTHR31637">
    <property type="entry name" value="2,3-BISPHOSPHOGLYCERATE-INDEPENDENT PHOSPHOGLYCERATE MUTASE"/>
    <property type="match status" value="1"/>
</dbReference>
<dbReference type="RefSeq" id="WP_191615851.1">
    <property type="nucleotide sequence ID" value="NZ_JACYFG010000006.1"/>
</dbReference>
<evidence type="ECO:0000313" key="17">
    <source>
        <dbReference type="Proteomes" id="UP000622317"/>
    </source>
</evidence>
<dbReference type="Gene3D" id="3.40.720.10">
    <property type="entry name" value="Alkaline Phosphatase, subunit A"/>
    <property type="match status" value="1"/>
</dbReference>
<protein>
    <recommendedName>
        <fullName evidence="9 10">2,3-bisphosphoglycerate-independent phosphoglycerate mutase</fullName>
        <shortName evidence="9">BPG-independent PGAM</shortName>
        <shortName evidence="9">Phosphoglyceromutase</shortName>
        <shortName evidence="9">iPGM</shortName>
        <ecNumber evidence="9 10">5.4.2.12</ecNumber>
    </recommendedName>
</protein>
<dbReference type="Gene3D" id="3.40.1450.10">
    <property type="entry name" value="BPG-independent phosphoglycerate mutase, domain B"/>
    <property type="match status" value="1"/>
</dbReference>
<dbReference type="HAMAP" id="MF_01038">
    <property type="entry name" value="GpmI"/>
    <property type="match status" value="1"/>
</dbReference>
<sequence>MSEAKKPVLLVIRDGWGANHNADQNAYNAVKLADTPVSDMLSAKWPRTELAACGLDVGVPDGIMGNSEVGHQNIGAGRIVDQEIVRITKAFKDGAVTGNKALEGAFAKAKSGGKLHYMGIASDAGVHGLLEHLYGLVEEAKKAGVEQVYVHLFMDGRDTPPSSGKGFAEQCEAKLAEIGLGKIASVCGRFWCMDRDERWDRVGRAYNMLTGKEGDKAKSAPAAIQNYYDNPTSDSNIGDEFVPPTWIVDENDQPIATIGNGDAVVFYNYRGDRPRELAKAFIQDDFDGFDRGEKLDLFFVAMTEWQKGLCENVVFYKPEKMKNVLGAYLADKGLTQFRSAETEKFPHVTFFFNDYREEPFPGEDRGMAKSPKVATYDLQPEMSADEVTQLVKDAILSCKYDFVLVNYANPDMVGHTGNLEAVKKACAKVDEGIGILLEAIDKTGGKALVTADHGNADQLWDPTVDGPHTAHTLNKVEAVVYGAGLEGKELVNDGDRRLADIAPTILAMMGLEKPAEMTGINLIKD</sequence>
<evidence type="ECO:0000256" key="5">
    <source>
        <dbReference type="ARBA" id="ARBA00022723"/>
    </source>
</evidence>
<feature type="binding site" evidence="9 13">
    <location>
        <position position="453"/>
    </location>
    <ligand>
        <name>Mn(2+)</name>
        <dbReference type="ChEBI" id="CHEBI:29035"/>
        <label>2</label>
    </ligand>
</feature>
<dbReference type="InterPro" id="IPR011258">
    <property type="entry name" value="BPG-indep_PGM_N"/>
</dbReference>
<evidence type="ECO:0000256" key="12">
    <source>
        <dbReference type="PIRSR" id="PIRSR001492-2"/>
    </source>
</evidence>
<evidence type="ECO:0000256" key="10">
    <source>
        <dbReference type="NCBIfam" id="TIGR01307"/>
    </source>
</evidence>
<dbReference type="InterPro" id="IPR005995">
    <property type="entry name" value="Pgm_bpd_ind"/>
</dbReference>
<comment type="pathway">
    <text evidence="3 9">Carbohydrate degradation; glycolysis; pyruvate from D-glyceraldehyde 3-phosphate: step 3/5.</text>
</comment>
<dbReference type="Pfam" id="PF06415">
    <property type="entry name" value="iPGM_N"/>
    <property type="match status" value="1"/>
</dbReference>
<reference evidence="16" key="1">
    <citation type="submission" date="2020-09" db="EMBL/GenBank/DDBJ databases">
        <title>Pelagicoccus enzymogenes sp. nov. with an EPS production, isolated from marine sediment.</title>
        <authorList>
            <person name="Feng X."/>
        </authorList>
    </citation>
    <scope>NUCLEOTIDE SEQUENCE</scope>
    <source>
        <strain evidence="16">NFK12</strain>
    </source>
</reference>
<dbReference type="PIRSF" id="PIRSF001492">
    <property type="entry name" value="IPGAM"/>
    <property type="match status" value="1"/>
</dbReference>
<organism evidence="16 17">
    <name type="scientific">Pelagicoccus enzymogenes</name>
    <dbReference type="NCBI Taxonomy" id="2773457"/>
    <lineage>
        <taxon>Bacteria</taxon>
        <taxon>Pseudomonadati</taxon>
        <taxon>Verrucomicrobiota</taxon>
        <taxon>Opitutia</taxon>
        <taxon>Puniceicoccales</taxon>
        <taxon>Pelagicoccaceae</taxon>
        <taxon>Pelagicoccus</taxon>
    </lineage>
</organism>
<accession>A0A927F6R9</accession>
<evidence type="ECO:0000256" key="4">
    <source>
        <dbReference type="ARBA" id="ARBA00008819"/>
    </source>
</evidence>
<feature type="binding site" evidence="9 13">
    <location>
        <position position="411"/>
    </location>
    <ligand>
        <name>Mn(2+)</name>
        <dbReference type="ChEBI" id="CHEBI:29035"/>
        <label>1</label>
    </ligand>
</feature>
<comment type="subunit">
    <text evidence="9">Monomer.</text>
</comment>
<evidence type="ECO:0000256" key="2">
    <source>
        <dbReference type="ARBA" id="ARBA00002315"/>
    </source>
</evidence>
<comment type="similarity">
    <text evidence="4 9">Belongs to the BPG-independent phosphoglycerate mutase family.</text>
</comment>
<feature type="binding site" evidence="9 12">
    <location>
        <position position="127"/>
    </location>
    <ligand>
        <name>substrate</name>
    </ligand>
</feature>
<gene>
    <name evidence="9" type="primary">gpmI</name>
    <name evidence="16" type="ORF">IEN85_04410</name>
</gene>
<dbReference type="InterPro" id="IPR036646">
    <property type="entry name" value="PGAM_B_sf"/>
</dbReference>
<dbReference type="Pfam" id="PF01676">
    <property type="entry name" value="Metalloenzyme"/>
    <property type="match status" value="1"/>
</dbReference>
<feature type="binding site" evidence="9 13">
    <location>
        <position position="452"/>
    </location>
    <ligand>
        <name>Mn(2+)</name>
        <dbReference type="ChEBI" id="CHEBI:29035"/>
        <label>2</label>
    </ligand>
</feature>
<dbReference type="FunFam" id="3.40.1450.10:FF:000002">
    <property type="entry name" value="2,3-bisphosphoglycerate-independent phosphoglycerate mutase"/>
    <property type="match status" value="1"/>
</dbReference>
<keyword evidence="8 9" id="KW-0413">Isomerase</keyword>
<dbReference type="GO" id="GO:0030145">
    <property type="term" value="F:manganese ion binding"/>
    <property type="evidence" value="ECO:0007669"/>
    <property type="project" value="UniProtKB-UniRule"/>
</dbReference>
<feature type="active site" description="Phosphoserine intermediate" evidence="9 11">
    <location>
        <position position="67"/>
    </location>
</feature>
<dbReference type="EMBL" id="JACYFG010000006">
    <property type="protein sequence ID" value="MBD5778721.1"/>
    <property type="molecule type" value="Genomic_DNA"/>
</dbReference>
<evidence type="ECO:0000259" key="15">
    <source>
        <dbReference type="Pfam" id="PF06415"/>
    </source>
</evidence>
<dbReference type="EC" id="5.4.2.12" evidence="9 10"/>
<dbReference type="InterPro" id="IPR006124">
    <property type="entry name" value="Metalloenzyme"/>
</dbReference>
<feature type="binding site" evidence="9 13">
    <location>
        <position position="67"/>
    </location>
    <ligand>
        <name>Mn(2+)</name>
        <dbReference type="ChEBI" id="CHEBI:29035"/>
        <label>2</label>
    </ligand>
</feature>
<evidence type="ECO:0000256" key="9">
    <source>
        <dbReference type="HAMAP-Rule" id="MF_01038"/>
    </source>
</evidence>
<name>A0A927F6R9_9BACT</name>
<comment type="catalytic activity">
    <reaction evidence="1 9">
        <text>(2R)-2-phosphoglycerate = (2R)-3-phosphoglycerate</text>
        <dbReference type="Rhea" id="RHEA:15901"/>
        <dbReference type="ChEBI" id="CHEBI:58272"/>
        <dbReference type="ChEBI" id="CHEBI:58289"/>
        <dbReference type="EC" id="5.4.2.12"/>
    </reaction>
</comment>
<dbReference type="NCBIfam" id="TIGR01307">
    <property type="entry name" value="pgm_bpd_ind"/>
    <property type="match status" value="1"/>
</dbReference>
<feature type="binding site" evidence="9 13">
    <location>
        <position position="415"/>
    </location>
    <ligand>
        <name>Mn(2+)</name>
        <dbReference type="ChEBI" id="CHEBI:29035"/>
        <label>1</label>
    </ligand>
</feature>
<feature type="domain" description="Metalloenzyme" evidence="14">
    <location>
        <begin position="6"/>
        <end position="513"/>
    </location>
</feature>
<feature type="binding site" evidence="9 12">
    <location>
        <position position="195"/>
    </location>
    <ligand>
        <name>substrate</name>
    </ligand>
</feature>
<evidence type="ECO:0000256" key="8">
    <source>
        <dbReference type="ARBA" id="ARBA00023235"/>
    </source>
</evidence>
<evidence type="ECO:0000313" key="16">
    <source>
        <dbReference type="EMBL" id="MBD5778721.1"/>
    </source>
</evidence>
<keyword evidence="6 9" id="KW-0324">Glycolysis</keyword>
<comment type="caution">
    <text evidence="16">The sequence shown here is derived from an EMBL/GenBank/DDBJ whole genome shotgun (WGS) entry which is preliminary data.</text>
</comment>
<evidence type="ECO:0000256" key="7">
    <source>
        <dbReference type="ARBA" id="ARBA00023211"/>
    </source>
</evidence>
<dbReference type="GO" id="GO:0004619">
    <property type="term" value="F:phosphoglycerate mutase activity"/>
    <property type="evidence" value="ECO:0007669"/>
    <property type="project" value="UniProtKB-UniRule"/>
</dbReference>
<dbReference type="PANTHER" id="PTHR31637:SF0">
    <property type="entry name" value="2,3-BISPHOSPHOGLYCERATE-INDEPENDENT PHOSPHOGLYCERATE MUTASE"/>
    <property type="match status" value="1"/>
</dbReference>
<dbReference type="GO" id="GO:0006007">
    <property type="term" value="P:glucose catabolic process"/>
    <property type="evidence" value="ECO:0007669"/>
    <property type="project" value="InterPro"/>
</dbReference>
<feature type="binding site" evidence="9 12">
    <location>
        <begin position="270"/>
        <end position="273"/>
    </location>
    <ligand>
        <name>substrate</name>
    </ligand>
</feature>
<feature type="binding site" evidence="9 13">
    <location>
        <position position="471"/>
    </location>
    <ligand>
        <name>Mn(2+)</name>
        <dbReference type="ChEBI" id="CHEBI:29035"/>
        <label>1</label>
    </ligand>
</feature>